<organism evidence="2 3">
    <name type="scientific">Symbiodinium necroappetens</name>
    <dbReference type="NCBI Taxonomy" id="1628268"/>
    <lineage>
        <taxon>Eukaryota</taxon>
        <taxon>Sar</taxon>
        <taxon>Alveolata</taxon>
        <taxon>Dinophyceae</taxon>
        <taxon>Suessiales</taxon>
        <taxon>Symbiodiniaceae</taxon>
        <taxon>Symbiodinium</taxon>
    </lineage>
</organism>
<sequence length="127" mass="14056">MRDTEYVLQCYINRESDMTDTIPAETLKIMTEAYKLGPTCSEMMAATFAFMSLDLFTQDRSEPARLAKDVTAFLKFASTHLLLTRKDQPAKAVALLEKMQKDLKLASHALPANSGKRPSAGGKPGKK</sequence>
<evidence type="ECO:0000256" key="1">
    <source>
        <dbReference type="SAM" id="MobiDB-lite"/>
    </source>
</evidence>
<feature type="region of interest" description="Disordered" evidence="1">
    <location>
        <begin position="107"/>
        <end position="127"/>
    </location>
</feature>
<dbReference type="OrthoDB" id="442219at2759"/>
<evidence type="ECO:0000313" key="2">
    <source>
        <dbReference type="EMBL" id="CAE7943805.1"/>
    </source>
</evidence>
<comment type="caution">
    <text evidence="2">The sequence shown here is derived from an EMBL/GenBank/DDBJ whole genome shotgun (WGS) entry which is preliminary data.</text>
</comment>
<evidence type="ECO:0000313" key="3">
    <source>
        <dbReference type="Proteomes" id="UP000601435"/>
    </source>
</evidence>
<gene>
    <name evidence="2" type="ORF">SNEC2469_LOCUS35178</name>
</gene>
<protein>
    <submittedName>
        <fullName evidence="2">Uncharacterized protein</fullName>
    </submittedName>
</protein>
<accession>A0A813CG13</accession>
<dbReference type="AlphaFoldDB" id="A0A813CG13"/>
<reference evidence="2" key="1">
    <citation type="submission" date="2021-02" db="EMBL/GenBank/DDBJ databases">
        <authorList>
            <person name="Dougan E. K."/>
            <person name="Rhodes N."/>
            <person name="Thang M."/>
            <person name="Chan C."/>
        </authorList>
    </citation>
    <scope>NUCLEOTIDE SEQUENCE</scope>
</reference>
<proteinExistence type="predicted"/>
<name>A0A813CG13_9DINO</name>
<keyword evidence="3" id="KW-1185">Reference proteome</keyword>
<dbReference type="EMBL" id="CAJNJA010100480">
    <property type="protein sequence ID" value="CAE7943805.1"/>
    <property type="molecule type" value="Genomic_DNA"/>
</dbReference>
<dbReference type="Proteomes" id="UP000601435">
    <property type="component" value="Unassembled WGS sequence"/>
</dbReference>